<protein>
    <recommendedName>
        <fullName evidence="5">Transmembrane protein</fullName>
    </recommendedName>
</protein>
<feature type="transmembrane region" description="Helical" evidence="1">
    <location>
        <begin position="40"/>
        <end position="60"/>
    </location>
</feature>
<keyword evidence="1" id="KW-1133">Transmembrane helix</keyword>
<organism evidence="3 4">
    <name type="scientific">Mycolicibacterium cyprinidarum</name>
    <dbReference type="NCBI Taxonomy" id="2860311"/>
    <lineage>
        <taxon>Bacteria</taxon>
        <taxon>Bacillati</taxon>
        <taxon>Actinomycetota</taxon>
        <taxon>Actinomycetes</taxon>
        <taxon>Mycobacteriales</taxon>
        <taxon>Mycobacteriaceae</taxon>
        <taxon>Mycolicibacterium</taxon>
    </lineage>
</organism>
<feature type="signal peptide" evidence="2">
    <location>
        <begin position="1"/>
        <end position="16"/>
    </location>
</feature>
<evidence type="ECO:0000256" key="2">
    <source>
        <dbReference type="SAM" id="SignalP"/>
    </source>
</evidence>
<evidence type="ECO:0000313" key="3">
    <source>
        <dbReference type="EMBL" id="GJF13487.1"/>
    </source>
</evidence>
<gene>
    <name evidence="3" type="ORF">NGTWS1702_13890</name>
</gene>
<keyword evidence="1" id="KW-0472">Membrane</keyword>
<accession>A0ABQ4V922</accession>
<sequence length="120" mass="11714">MLVAAVLCLCAAVVTAAQGVWSLTRPPSADYVRRVLRGVAPIQLAAAVMLAAGAAVALAAGPPMSTVVLIVCVVGAVGTVAAGCWQSATAVLREEQRNRSDSGAAAGCGGACATCTLSCG</sequence>
<keyword evidence="2" id="KW-0732">Signal</keyword>
<dbReference type="EMBL" id="BPRH01001467">
    <property type="protein sequence ID" value="GJF13487.1"/>
    <property type="molecule type" value="Genomic_DNA"/>
</dbReference>
<keyword evidence="4" id="KW-1185">Reference proteome</keyword>
<comment type="caution">
    <text evidence="3">The sequence shown here is derived from an EMBL/GenBank/DDBJ whole genome shotgun (WGS) entry which is preliminary data.</text>
</comment>
<name>A0ABQ4V922_9MYCO</name>
<evidence type="ECO:0000256" key="1">
    <source>
        <dbReference type="SAM" id="Phobius"/>
    </source>
</evidence>
<dbReference type="Proteomes" id="UP001060504">
    <property type="component" value="Unassembled WGS sequence"/>
</dbReference>
<feature type="chain" id="PRO_5046456099" description="Transmembrane protein" evidence="2">
    <location>
        <begin position="17"/>
        <end position="120"/>
    </location>
</feature>
<evidence type="ECO:0000313" key="4">
    <source>
        <dbReference type="Proteomes" id="UP001060504"/>
    </source>
</evidence>
<reference evidence="3 4" key="1">
    <citation type="submission" date="2021-08" db="EMBL/GenBank/DDBJ databases">
        <title>Draft genome sequence of Mycolicibacterium sp. NGTWS1702 strain.</title>
        <authorList>
            <person name="Matsumoto M."/>
            <person name="Tang B.C.C."/>
            <person name="Machida Y."/>
            <person name="Matoyama H."/>
            <person name="Kishihara T."/>
            <person name="Sato S."/>
            <person name="Kondo I."/>
            <person name="Sano M."/>
            <person name="Kato G."/>
        </authorList>
    </citation>
    <scope>NUCLEOTIDE SEQUENCE [LARGE SCALE GENOMIC DNA]</scope>
    <source>
        <strain evidence="3 4">NGTWSNA01</strain>
    </source>
</reference>
<feature type="transmembrane region" description="Helical" evidence="1">
    <location>
        <begin position="67"/>
        <end position="88"/>
    </location>
</feature>
<evidence type="ECO:0008006" key="5">
    <source>
        <dbReference type="Google" id="ProtNLM"/>
    </source>
</evidence>
<proteinExistence type="predicted"/>
<keyword evidence="1" id="KW-0812">Transmembrane</keyword>